<dbReference type="Proteomes" id="UP001396334">
    <property type="component" value="Unassembled WGS sequence"/>
</dbReference>
<keyword evidence="3" id="KW-1185">Reference proteome</keyword>
<feature type="region of interest" description="Disordered" evidence="1">
    <location>
        <begin position="151"/>
        <end position="221"/>
    </location>
</feature>
<protein>
    <submittedName>
        <fullName evidence="2">Uncharacterized protein</fullName>
    </submittedName>
</protein>
<proteinExistence type="predicted"/>
<feature type="compositionally biased region" description="Basic and acidic residues" evidence="1">
    <location>
        <begin position="154"/>
        <end position="166"/>
    </location>
</feature>
<reference evidence="2 3" key="1">
    <citation type="journal article" date="2024" name="G3 (Bethesda)">
        <title>Genome assembly of Hibiscus sabdariffa L. provides insights into metabolisms of medicinal natural products.</title>
        <authorList>
            <person name="Kim T."/>
        </authorList>
    </citation>
    <scope>NUCLEOTIDE SEQUENCE [LARGE SCALE GENOMIC DNA]</scope>
    <source>
        <strain evidence="2">TK-2024</strain>
        <tissue evidence="2">Old leaves</tissue>
    </source>
</reference>
<feature type="compositionally biased region" description="Basic and acidic residues" evidence="1">
    <location>
        <begin position="192"/>
        <end position="203"/>
    </location>
</feature>
<comment type="caution">
    <text evidence="2">The sequence shown here is derived from an EMBL/GenBank/DDBJ whole genome shotgun (WGS) entry which is preliminary data.</text>
</comment>
<accession>A0ABR2R0W8</accession>
<evidence type="ECO:0000256" key="1">
    <source>
        <dbReference type="SAM" id="MobiDB-lite"/>
    </source>
</evidence>
<organism evidence="2 3">
    <name type="scientific">Hibiscus sabdariffa</name>
    <name type="common">roselle</name>
    <dbReference type="NCBI Taxonomy" id="183260"/>
    <lineage>
        <taxon>Eukaryota</taxon>
        <taxon>Viridiplantae</taxon>
        <taxon>Streptophyta</taxon>
        <taxon>Embryophyta</taxon>
        <taxon>Tracheophyta</taxon>
        <taxon>Spermatophyta</taxon>
        <taxon>Magnoliopsida</taxon>
        <taxon>eudicotyledons</taxon>
        <taxon>Gunneridae</taxon>
        <taxon>Pentapetalae</taxon>
        <taxon>rosids</taxon>
        <taxon>malvids</taxon>
        <taxon>Malvales</taxon>
        <taxon>Malvaceae</taxon>
        <taxon>Malvoideae</taxon>
        <taxon>Hibiscus</taxon>
    </lineage>
</organism>
<evidence type="ECO:0000313" key="3">
    <source>
        <dbReference type="Proteomes" id="UP001396334"/>
    </source>
</evidence>
<sequence length="232" mass="25371">MVLGVEFTSDALVLVNDDNTIRQCLGFLNSGGIVDLYVDHKNNYEFSEKSNEVGEVNENINDLVEIDAGNTLDVEDVTVVDDLGLTKGLGVEDTGGTEDTGRLEDTRGVVDIGDAIDTGGTKDTGESVAINLGFEIEDLGYDANIYDEVEETSDELRKTRQKRVSDYSEDEENNDVESQAHAFVENDTIVEEGLHEDNGKLEGNESDYLCSDDPGTSKRDVLDNNLTEAFNI</sequence>
<name>A0ABR2R0W8_9ROSI</name>
<dbReference type="EMBL" id="JBBPBN010000028">
    <property type="protein sequence ID" value="KAK9006582.1"/>
    <property type="molecule type" value="Genomic_DNA"/>
</dbReference>
<evidence type="ECO:0000313" key="2">
    <source>
        <dbReference type="EMBL" id="KAK9006582.1"/>
    </source>
</evidence>
<gene>
    <name evidence="2" type="ORF">V6N11_018919</name>
</gene>